<organism evidence="1 2">
    <name type="scientific">Gomphillus americanus</name>
    <dbReference type="NCBI Taxonomy" id="1940652"/>
    <lineage>
        <taxon>Eukaryota</taxon>
        <taxon>Fungi</taxon>
        <taxon>Dikarya</taxon>
        <taxon>Ascomycota</taxon>
        <taxon>Pezizomycotina</taxon>
        <taxon>Lecanoromycetes</taxon>
        <taxon>OSLEUM clade</taxon>
        <taxon>Ostropomycetidae</taxon>
        <taxon>Ostropales</taxon>
        <taxon>Graphidaceae</taxon>
        <taxon>Gomphilloideae</taxon>
        <taxon>Gomphillus</taxon>
    </lineage>
</organism>
<dbReference type="Proteomes" id="UP000664169">
    <property type="component" value="Unassembled WGS sequence"/>
</dbReference>
<sequence>MHHSTDAFDEINRIKRLVSIITTRIIAKDTRELFAQAGGDLNRLEAIFEQIEAEVTTSSAYPAAQYKSVELSIKNDNEAESSSPIRWPVSTLQSNSFRSGQISLFVSMRNGA</sequence>
<reference evidence="1" key="1">
    <citation type="submission" date="2021-03" db="EMBL/GenBank/DDBJ databases">
        <authorList>
            <person name="Tagirdzhanova G."/>
        </authorList>
    </citation>
    <scope>NUCLEOTIDE SEQUENCE</scope>
</reference>
<dbReference type="EMBL" id="CAJPDQ010000003">
    <property type="protein sequence ID" value="CAF9906402.1"/>
    <property type="molecule type" value="Genomic_DNA"/>
</dbReference>
<proteinExistence type="predicted"/>
<evidence type="ECO:0000313" key="2">
    <source>
        <dbReference type="Proteomes" id="UP000664169"/>
    </source>
</evidence>
<dbReference type="AlphaFoldDB" id="A0A8H3EIK4"/>
<protein>
    <submittedName>
        <fullName evidence="1">Uncharacterized protein</fullName>
    </submittedName>
</protein>
<name>A0A8H3EIK4_9LECA</name>
<keyword evidence="2" id="KW-1185">Reference proteome</keyword>
<comment type="caution">
    <text evidence="1">The sequence shown here is derived from an EMBL/GenBank/DDBJ whole genome shotgun (WGS) entry which is preliminary data.</text>
</comment>
<gene>
    <name evidence="1" type="ORF">GOMPHAMPRED_004693</name>
</gene>
<accession>A0A8H3EIK4</accession>
<evidence type="ECO:0000313" key="1">
    <source>
        <dbReference type="EMBL" id="CAF9906402.1"/>
    </source>
</evidence>